<proteinExistence type="predicted"/>
<organism evidence="1 2">
    <name type="scientific">Dentiscutata erythropus</name>
    <dbReference type="NCBI Taxonomy" id="1348616"/>
    <lineage>
        <taxon>Eukaryota</taxon>
        <taxon>Fungi</taxon>
        <taxon>Fungi incertae sedis</taxon>
        <taxon>Mucoromycota</taxon>
        <taxon>Glomeromycotina</taxon>
        <taxon>Glomeromycetes</taxon>
        <taxon>Diversisporales</taxon>
        <taxon>Gigasporaceae</taxon>
        <taxon>Dentiscutata</taxon>
    </lineage>
</organism>
<comment type="caution">
    <text evidence="1">The sequence shown here is derived from an EMBL/GenBank/DDBJ whole genome shotgun (WGS) entry which is preliminary data.</text>
</comment>
<protein>
    <submittedName>
        <fullName evidence="1">23471_t:CDS:1</fullName>
    </submittedName>
</protein>
<dbReference type="Proteomes" id="UP000789405">
    <property type="component" value="Unassembled WGS sequence"/>
</dbReference>
<reference evidence="1" key="1">
    <citation type="submission" date="2021-06" db="EMBL/GenBank/DDBJ databases">
        <authorList>
            <person name="Kallberg Y."/>
            <person name="Tangrot J."/>
            <person name="Rosling A."/>
        </authorList>
    </citation>
    <scope>NUCLEOTIDE SEQUENCE</scope>
    <source>
        <strain evidence="1">MA453B</strain>
    </source>
</reference>
<accession>A0A9N9P7X5</accession>
<evidence type="ECO:0000313" key="1">
    <source>
        <dbReference type="EMBL" id="CAG8798422.1"/>
    </source>
</evidence>
<keyword evidence="2" id="KW-1185">Reference proteome</keyword>
<gene>
    <name evidence="1" type="ORF">DERYTH_LOCUS22867</name>
</gene>
<name>A0A9N9P7X5_9GLOM</name>
<dbReference type="EMBL" id="CAJVPY010033008">
    <property type="protein sequence ID" value="CAG8798422.1"/>
    <property type="molecule type" value="Genomic_DNA"/>
</dbReference>
<feature type="non-terminal residue" evidence="1">
    <location>
        <position position="1"/>
    </location>
</feature>
<dbReference type="AlphaFoldDB" id="A0A9N9P7X5"/>
<sequence length="121" mass="14378">MDIEVWDLQIESSTSQIKVQEEELSKEDLLDIISDYSDYTSEKESIDLEQARIQSNYIELNNKSQNPEEFLSESELYESDIILDISEDIPKNTKKCKQIDENIYQNFEQKNKDNPEFKRMK</sequence>
<evidence type="ECO:0000313" key="2">
    <source>
        <dbReference type="Proteomes" id="UP000789405"/>
    </source>
</evidence>